<evidence type="ECO:0000259" key="6">
    <source>
        <dbReference type="Pfam" id="PF06429"/>
    </source>
</evidence>
<dbReference type="Pfam" id="PF22692">
    <property type="entry name" value="LlgE_F_G_D1"/>
    <property type="match status" value="1"/>
</dbReference>
<feature type="domain" description="Flagellar basal-body/hook protein C-terminal" evidence="6">
    <location>
        <begin position="725"/>
        <end position="765"/>
    </location>
</feature>
<dbReference type="SUPFAM" id="SSF117143">
    <property type="entry name" value="Flagellar hook protein flgE"/>
    <property type="match status" value="1"/>
</dbReference>
<evidence type="ECO:0000256" key="3">
    <source>
        <dbReference type="ARBA" id="ARBA00023143"/>
    </source>
</evidence>
<organism evidence="8 9">
    <name type="scientific">Dongia soli</name>
    <dbReference type="NCBI Taxonomy" id="600628"/>
    <lineage>
        <taxon>Bacteria</taxon>
        <taxon>Pseudomonadati</taxon>
        <taxon>Pseudomonadota</taxon>
        <taxon>Alphaproteobacteria</taxon>
        <taxon>Rhodospirillales</taxon>
        <taxon>Dongiaceae</taxon>
        <taxon>Dongia</taxon>
    </lineage>
</organism>
<accession>A0ABU5E8J5</accession>
<reference evidence="8 9" key="1">
    <citation type="journal article" date="2016" name="Antonie Van Leeuwenhoek">
        <title>Dongia soli sp. nov., isolated from soil from Dokdo, Korea.</title>
        <authorList>
            <person name="Kim D.U."/>
            <person name="Lee H."/>
            <person name="Kim H."/>
            <person name="Kim S.G."/>
            <person name="Ka J.O."/>
        </authorList>
    </citation>
    <scope>NUCLEOTIDE SEQUENCE [LARGE SCALE GENOMIC DNA]</scope>
    <source>
        <strain evidence="8 9">D78</strain>
    </source>
</reference>
<evidence type="ECO:0000259" key="7">
    <source>
        <dbReference type="Pfam" id="PF22692"/>
    </source>
</evidence>
<evidence type="ECO:0000256" key="1">
    <source>
        <dbReference type="ARBA" id="ARBA00004117"/>
    </source>
</evidence>
<dbReference type="Proteomes" id="UP001279642">
    <property type="component" value="Unassembled WGS sequence"/>
</dbReference>
<comment type="caution">
    <text evidence="8">The sequence shown here is derived from an EMBL/GenBank/DDBJ whole genome shotgun (WGS) entry which is preliminary data.</text>
</comment>
<keyword evidence="9" id="KW-1185">Reference proteome</keyword>
<dbReference type="InterPro" id="IPR037058">
    <property type="entry name" value="Falgellar_hook_FlgE_sf"/>
</dbReference>
<dbReference type="Pfam" id="PF00460">
    <property type="entry name" value="Flg_bb_rod"/>
    <property type="match status" value="1"/>
</dbReference>
<proteinExistence type="inferred from homology"/>
<evidence type="ECO:0000256" key="4">
    <source>
        <dbReference type="RuleBase" id="RU362116"/>
    </source>
</evidence>
<dbReference type="EMBL" id="JAXCLW010000002">
    <property type="protein sequence ID" value="MDY0882646.1"/>
    <property type="molecule type" value="Genomic_DNA"/>
</dbReference>
<dbReference type="InterPro" id="IPR001444">
    <property type="entry name" value="Flag_bb_rod_N"/>
</dbReference>
<dbReference type="Gene3D" id="2.60.98.20">
    <property type="entry name" value="Flagellar hook protein FlgE"/>
    <property type="match status" value="1"/>
</dbReference>
<dbReference type="NCBIfam" id="TIGR03506">
    <property type="entry name" value="FlgEFG_subfam"/>
    <property type="match status" value="2"/>
</dbReference>
<keyword evidence="3 4" id="KW-0975">Bacterial flagellum</keyword>
<keyword evidence="8" id="KW-0966">Cell projection</keyword>
<dbReference type="InterPro" id="IPR053967">
    <property type="entry name" value="LlgE_F_G-like_D1"/>
</dbReference>
<name>A0ABU5E8J5_9PROT</name>
<comment type="similarity">
    <text evidence="2 4">Belongs to the flagella basal body rod proteins family.</text>
</comment>
<comment type="subcellular location">
    <subcellularLocation>
        <location evidence="1 4">Bacterial flagellum basal body</location>
    </subcellularLocation>
</comment>
<dbReference type="PANTHER" id="PTHR30435">
    <property type="entry name" value="FLAGELLAR PROTEIN"/>
    <property type="match status" value="1"/>
</dbReference>
<dbReference type="InterPro" id="IPR010930">
    <property type="entry name" value="Flg_bb/hook_C_dom"/>
</dbReference>
<evidence type="ECO:0000313" key="8">
    <source>
        <dbReference type="EMBL" id="MDY0882646.1"/>
    </source>
</evidence>
<feature type="domain" description="Flagellar basal body rod protein N-terminal" evidence="5">
    <location>
        <begin position="9"/>
        <end position="37"/>
    </location>
</feature>
<keyword evidence="8" id="KW-0282">Flagellum</keyword>
<feature type="domain" description="Flagellar hook protein FlgE/F/G-like D1" evidence="7">
    <location>
        <begin position="84"/>
        <end position="144"/>
    </location>
</feature>
<dbReference type="InterPro" id="IPR020013">
    <property type="entry name" value="Flagellar_FlgE/F/G"/>
</dbReference>
<dbReference type="RefSeq" id="WP_320507716.1">
    <property type="nucleotide sequence ID" value="NZ_JAXCLW010000002.1"/>
</dbReference>
<evidence type="ECO:0000259" key="5">
    <source>
        <dbReference type="Pfam" id="PF00460"/>
    </source>
</evidence>
<gene>
    <name evidence="8" type="ORF">SMD27_07320</name>
</gene>
<evidence type="ECO:0000313" key="9">
    <source>
        <dbReference type="Proteomes" id="UP001279642"/>
    </source>
</evidence>
<keyword evidence="8" id="KW-0969">Cilium</keyword>
<dbReference type="Pfam" id="PF06429">
    <property type="entry name" value="Flg_bbr_C"/>
    <property type="match status" value="1"/>
</dbReference>
<dbReference type="PANTHER" id="PTHR30435:SF1">
    <property type="entry name" value="FLAGELLAR HOOK PROTEIN FLGE"/>
    <property type="match status" value="1"/>
</dbReference>
<protein>
    <recommendedName>
        <fullName evidence="4">Flagellar hook protein FlgE</fullName>
    </recommendedName>
</protein>
<evidence type="ECO:0000256" key="2">
    <source>
        <dbReference type="ARBA" id="ARBA00009677"/>
    </source>
</evidence>
<dbReference type="InterPro" id="IPR037925">
    <property type="entry name" value="FlgE/F/G-like"/>
</dbReference>
<sequence>MSILGAMFTAVSGLNAQSRAMGAISDNIANSQTVGYKKVGTRFESLITVSNANNHQPGGVVASPYYANGLQGNISTSDVTTNLALSGNGFFVVSRPTGQTADQTTFSNLPYYTRAGDFEVNRDGYMVNGSGYYLNAWSVDPKTGAADAASLQPIKITQVIDEPTPTSSMDFVGNLPADSEVNPTPPLAPNNITIYDNLGNPHTVSLVWQKRADNMWKLDIQAPDSTLDPVGGTITGLDDQAMSTPTTVTPNVPPVAQVDTLTIPAMAQGDTFTYTIGSNPITITAPVGGYTSAQAAAAIVSRINSDPGLSALVTAGNIGTVGGTAQVNTVTLPNLNNGDSVSLSVNGNTITYTNTSGAVETPAQVAAGLQALVAGSTAVSNIVTGAVVGNDLTLTANTAGLAFSGTVTGSGTGAASTIAITTANVPGNGTLNITSDAPGTPFTASIGGTGGGAAATVSTTTPNVTPVAQVDSITLSGTVGSMEVGDTWSVTVGTNKITYISTGLETSLADVANGLADLINANPSIGVDASVSGGVLNLTARKAGAGFTSAASAANGNVPGFIDVQFGVTPETAGKLTQITNAYNLGGNAQIPASQNADDPATINFQVDYGTGPQTITLNLGKFQNSVGGLTQFEGDDINLQRFVQDGVPQGLLKDVNIRDNGDVAITYDNGNTKVYYRVPVAQFYDTTALQREDGQAFVETFDSGAPRLSEAGENGAGTIRGSSTEDSNVDIAEEFSKMIVTQRSYSANTRIITTADEMLQDILAIKR</sequence>
<comment type="function">
    <text evidence="4">A flexible structure which links the flagellar filament to the drive apparatus in the basal body.</text>
</comment>